<dbReference type="GO" id="GO:0009536">
    <property type="term" value="C:plastid"/>
    <property type="evidence" value="ECO:0007669"/>
    <property type="project" value="UniProtKB-SubCell"/>
</dbReference>
<dbReference type="PANTHER" id="PTHR39757:SF3">
    <property type="entry name" value="LYCOPENE EPSILON CYCLASE, CHLOROPLASTIC"/>
    <property type="match status" value="1"/>
</dbReference>
<evidence type="ECO:0000256" key="2">
    <source>
        <dbReference type="ARBA" id="ARBA00004829"/>
    </source>
</evidence>
<evidence type="ECO:0000256" key="8">
    <source>
        <dbReference type="ARBA" id="ARBA00022821"/>
    </source>
</evidence>
<dbReference type="InterPro" id="IPR027417">
    <property type="entry name" value="P-loop_NTPase"/>
</dbReference>
<dbReference type="GO" id="GO:0016860">
    <property type="term" value="F:intramolecular oxidoreductase activity"/>
    <property type="evidence" value="ECO:0007669"/>
    <property type="project" value="UniProtKB-ARBA"/>
</dbReference>
<dbReference type="FunFam" id="1.10.8.430:FF:000003">
    <property type="entry name" value="Probable disease resistance protein At5g66910"/>
    <property type="match status" value="1"/>
</dbReference>
<dbReference type="Pfam" id="PF23598">
    <property type="entry name" value="LRR_14"/>
    <property type="match status" value="1"/>
</dbReference>
<keyword evidence="8" id="KW-0611">Plant defense</keyword>
<keyword evidence="9" id="KW-0809">Transit peptide</keyword>
<feature type="domain" description="AAA+ ATPase" evidence="13">
    <location>
        <begin position="701"/>
        <end position="838"/>
    </location>
</feature>
<dbReference type="SUPFAM" id="SSF51905">
    <property type="entry name" value="FAD/NAD(P)-binding domain"/>
    <property type="match status" value="1"/>
</dbReference>
<keyword evidence="12" id="KW-0812">Transmembrane</keyword>
<dbReference type="Pfam" id="PF00931">
    <property type="entry name" value="NB-ARC"/>
    <property type="match status" value="1"/>
</dbReference>
<evidence type="ECO:0000256" key="4">
    <source>
        <dbReference type="ARBA" id="ARBA00022614"/>
    </source>
</evidence>
<dbReference type="GO" id="GO:0006952">
    <property type="term" value="P:defense response"/>
    <property type="evidence" value="ECO:0007669"/>
    <property type="project" value="UniProtKB-KW"/>
</dbReference>
<dbReference type="EMBL" id="VOIH02000008">
    <property type="protein sequence ID" value="KAF3439632.1"/>
    <property type="molecule type" value="Genomic_DNA"/>
</dbReference>
<dbReference type="SUPFAM" id="SSF52058">
    <property type="entry name" value="L domain-like"/>
    <property type="match status" value="1"/>
</dbReference>
<keyword evidence="12" id="KW-0472">Membrane</keyword>
<name>A0A8K0GSD4_9ROSA</name>
<comment type="caution">
    <text evidence="14">The sequence shown here is derived from an EMBL/GenBank/DDBJ whole genome shotgun (WGS) entry which is preliminary data.</text>
</comment>
<dbReference type="NCBIfam" id="TIGR01790">
    <property type="entry name" value="carotene-cycl"/>
    <property type="match status" value="1"/>
</dbReference>
<dbReference type="Pfam" id="PF23559">
    <property type="entry name" value="WHD_DRP"/>
    <property type="match status" value="1"/>
</dbReference>
<dbReference type="InterPro" id="IPR036188">
    <property type="entry name" value="FAD/NAD-bd_sf"/>
</dbReference>
<evidence type="ECO:0000259" key="13">
    <source>
        <dbReference type="SMART" id="SM00382"/>
    </source>
</evidence>
<dbReference type="GO" id="GO:0016117">
    <property type="term" value="P:carotenoid biosynthetic process"/>
    <property type="evidence" value="ECO:0007669"/>
    <property type="project" value="UniProtKB-KW"/>
</dbReference>
<evidence type="ECO:0000256" key="5">
    <source>
        <dbReference type="ARBA" id="ARBA00022640"/>
    </source>
</evidence>
<dbReference type="FunFam" id="1.10.10.10:FF:000322">
    <property type="entry name" value="Probable disease resistance protein At1g63360"/>
    <property type="match status" value="1"/>
</dbReference>
<organism evidence="14 15">
    <name type="scientific">Rhamnella rubrinervis</name>
    <dbReference type="NCBI Taxonomy" id="2594499"/>
    <lineage>
        <taxon>Eukaryota</taxon>
        <taxon>Viridiplantae</taxon>
        <taxon>Streptophyta</taxon>
        <taxon>Embryophyta</taxon>
        <taxon>Tracheophyta</taxon>
        <taxon>Spermatophyta</taxon>
        <taxon>Magnoliopsida</taxon>
        <taxon>eudicotyledons</taxon>
        <taxon>Gunneridae</taxon>
        <taxon>Pentapetalae</taxon>
        <taxon>rosids</taxon>
        <taxon>fabids</taxon>
        <taxon>Rosales</taxon>
        <taxon>Rhamnaceae</taxon>
        <taxon>rhamnoid group</taxon>
        <taxon>Rhamneae</taxon>
        <taxon>Rhamnella</taxon>
    </lineage>
</organism>
<keyword evidence="7" id="KW-0125">Carotenoid biosynthesis</keyword>
<feature type="coiled-coil region" evidence="11">
    <location>
        <begin position="570"/>
        <end position="597"/>
    </location>
</feature>
<dbReference type="Gene3D" id="3.50.50.60">
    <property type="entry name" value="FAD/NAD(P)-binding domain"/>
    <property type="match status" value="1"/>
</dbReference>
<evidence type="ECO:0000256" key="11">
    <source>
        <dbReference type="SAM" id="Coils"/>
    </source>
</evidence>
<proteinExistence type="inferred from homology"/>
<dbReference type="Proteomes" id="UP000796880">
    <property type="component" value="Unassembled WGS sequence"/>
</dbReference>
<comment type="pathway">
    <text evidence="2">Carotenoid biosynthesis.</text>
</comment>
<dbReference type="Pfam" id="PF05834">
    <property type="entry name" value="Lycopene_cycl"/>
    <property type="match status" value="1"/>
</dbReference>
<evidence type="ECO:0000256" key="10">
    <source>
        <dbReference type="ARBA" id="ARBA00023235"/>
    </source>
</evidence>
<dbReference type="Gene3D" id="1.10.10.10">
    <property type="entry name" value="Winged helix-like DNA-binding domain superfamily/Winged helix DNA-binding domain"/>
    <property type="match status" value="1"/>
</dbReference>
<dbReference type="Gene3D" id="1.10.8.430">
    <property type="entry name" value="Helical domain of apoptotic protease-activating factors"/>
    <property type="match status" value="1"/>
</dbReference>
<feature type="transmembrane region" description="Helical" evidence="12">
    <location>
        <begin position="490"/>
        <end position="509"/>
    </location>
</feature>
<dbReference type="SUPFAM" id="SSF52540">
    <property type="entry name" value="P-loop containing nucleoside triphosphate hydrolases"/>
    <property type="match status" value="1"/>
</dbReference>
<dbReference type="SMART" id="SM00369">
    <property type="entry name" value="LRR_TYP"/>
    <property type="match status" value="2"/>
</dbReference>
<keyword evidence="4" id="KW-0433">Leucine-rich repeat</keyword>
<evidence type="ECO:0000256" key="7">
    <source>
        <dbReference type="ARBA" id="ARBA00022746"/>
    </source>
</evidence>
<keyword evidence="5" id="KW-0934">Plastid</keyword>
<comment type="subcellular location">
    <subcellularLocation>
        <location evidence="1">Plastid</location>
    </subcellularLocation>
</comment>
<evidence type="ECO:0000313" key="15">
    <source>
        <dbReference type="Proteomes" id="UP000796880"/>
    </source>
</evidence>
<keyword evidence="15" id="KW-1185">Reference proteome</keyword>
<protein>
    <recommendedName>
        <fullName evidence="13">AAA+ ATPase domain-containing protein</fullName>
    </recommendedName>
</protein>
<dbReference type="InterPro" id="IPR003593">
    <property type="entry name" value="AAA+_ATPase"/>
</dbReference>
<dbReference type="InterPro" id="IPR055414">
    <property type="entry name" value="LRR_R13L4/SHOC2-like"/>
</dbReference>
<dbReference type="InterPro" id="IPR002182">
    <property type="entry name" value="NB-ARC"/>
</dbReference>
<keyword evidence="10" id="KW-0413">Isomerase</keyword>
<gene>
    <name evidence="14" type="ORF">FNV43_RR17910</name>
</gene>
<keyword evidence="11" id="KW-0175">Coiled coil</keyword>
<dbReference type="Gene3D" id="3.80.10.10">
    <property type="entry name" value="Ribonuclease Inhibitor"/>
    <property type="match status" value="2"/>
</dbReference>
<dbReference type="GO" id="GO:0043531">
    <property type="term" value="F:ADP binding"/>
    <property type="evidence" value="ECO:0007669"/>
    <property type="project" value="InterPro"/>
</dbReference>
<sequence>MLMMECIGHGAWNFTAMAVSFCPASRSRTRFMRKESPFYAYGLCPPSFLVRAKAGSESCVTTVKQGFADEEDYIKGGGSELLFVQMQQNKPMEKQSKLSDKLPPISIGDHILDLVVIGCGPAGLALAAESAKLGLKVGLIGPDLPFTNNYGVWEDEFKDLGLQGCIEHVWQDTIVYLDNDDPILIGRAYGRVSRRLLHEELLRRCVESGVSYLNLRVERIVEATDGHSLIACENDVFVTCRLATVASGAASGKLLQYEVGGPKVSVQTAYGLEVEVEKHPYDPSLMVFMDYRDYMKQKPPCLEEQYPTFLYAMPMSPTRVFFEETCLASKDAMPFDLLKKKLLSRLKTMGIRILKIYEEEWSYIPVGGSLPNTEQKNLAFGAAASMVHPATGYSVVRSLSEAPKYASVIANILKAGHSRGILVRERNNVNISMQAWNTLWPQERKRQRAFFLFGLALILQLDIEGIRTFFHTFFRLPDWMWQGFLGSTLSSADLAIFALYMFVVAPNNLRMCLIRHLMSDPTGATMIRTYLTLIEAVAAILVDPVYNVIRRSYDFISKQISYVVNVDERIHTLTTALSELKAKKQDLKRQVERAEDEGLTCTSQVKGWLQRADAIETEATSILQSQNSRCYFVNCPSIYKKSKKVSKTLGKIQQLKDKGNFNDVVIDGLPSDDAVVEMPSRPTVGLDVMLEKVLKCLEEDEVGIIGIYGMGGVGKTTLLRHINNGFLTEPHNFDVVIWVSVSKDFVADKIQQAIGERLGLTWEASERQERRALKIYRILKRKKFLLLVDDIWEGLEFEKVGIPFPDKRNKCKVIFTTRSKDVCSDMDADRKIKVEFLEEKDSWLLFCSKVGGKELLESDSIRPHAHTIVRKCGGLPLALITTGRAMANKETEAEWKNAIEVLNKSPSELRGMEDVFTLLKFSYDNLESNTLKSCFLYCSLFPEDYSIEKEQLVEYWIGEGFLDSSYPRNVHNKGHDIIGSLEIACLLETGEQKTQVKMHDVVRSFSLWIASEYGLEKNKFLVQASLGLTEAPRTEEWEESQRISLLDNGITTLSDIPRCPTLSTLLLQWNSGLSRISNGFFQFMPALSVLDLSFTSLREIPQSIDKLVELRHLDLSGTMLATLPKELGNLAKLKHLDLQRTHSLKLIPHEALSGLSQLRVLNLYYSYSRWEVDDINAEIEFGFADLESLRLLTTFGITVAKLATLEKLSGFTSLVQCIQYLYIKECEGLFHLRLPSTCCELRRLSINNCYDLKHLEIAEGSENRWLQSLQVLALHGLPNLTTVWRNPVTRECLQNLCYVNIWHCHNLKNISWVFHLPRLEVIYLFYCKEMEEVVSMNDVVDEESKAFPTLRTLSIRDLPKLRSICPSSSSFPSLERLAVIDCPKLKKLPIKAHNTSTLPTLYGSKEWWDGLEWEETATKFAFLPHFMAT</sequence>
<evidence type="ECO:0000256" key="6">
    <source>
        <dbReference type="ARBA" id="ARBA00022737"/>
    </source>
</evidence>
<dbReference type="OrthoDB" id="664960at2759"/>
<evidence type="ECO:0000256" key="3">
    <source>
        <dbReference type="ARBA" id="ARBA00006599"/>
    </source>
</evidence>
<dbReference type="InterPro" id="IPR010108">
    <property type="entry name" value="Lycopene_cyclase_b/e"/>
</dbReference>
<dbReference type="GO" id="GO:0009975">
    <property type="term" value="F:cyclase activity"/>
    <property type="evidence" value="ECO:0007669"/>
    <property type="project" value="UniProtKB-ARBA"/>
</dbReference>
<dbReference type="InterPro" id="IPR036388">
    <property type="entry name" value="WH-like_DNA-bd_sf"/>
</dbReference>
<dbReference type="InterPro" id="IPR032675">
    <property type="entry name" value="LRR_dom_sf"/>
</dbReference>
<dbReference type="Gene3D" id="3.40.50.300">
    <property type="entry name" value="P-loop containing nucleotide triphosphate hydrolases"/>
    <property type="match status" value="1"/>
</dbReference>
<evidence type="ECO:0000256" key="12">
    <source>
        <dbReference type="SAM" id="Phobius"/>
    </source>
</evidence>
<dbReference type="InterPro" id="IPR042197">
    <property type="entry name" value="Apaf_helical"/>
</dbReference>
<dbReference type="SMART" id="SM00382">
    <property type="entry name" value="AAA"/>
    <property type="match status" value="1"/>
</dbReference>
<dbReference type="PANTHER" id="PTHR39757">
    <property type="match status" value="1"/>
</dbReference>
<keyword evidence="6" id="KW-0677">Repeat</keyword>
<dbReference type="FunFam" id="3.40.50.300:FF:001091">
    <property type="entry name" value="Probable disease resistance protein At1g61300"/>
    <property type="match status" value="1"/>
</dbReference>
<dbReference type="PRINTS" id="PR00364">
    <property type="entry name" value="DISEASERSIST"/>
</dbReference>
<dbReference type="GO" id="GO:0016705">
    <property type="term" value="F:oxidoreductase activity, acting on paired donors, with incorporation or reduction of molecular oxygen"/>
    <property type="evidence" value="ECO:0007669"/>
    <property type="project" value="InterPro"/>
</dbReference>
<evidence type="ECO:0000256" key="9">
    <source>
        <dbReference type="ARBA" id="ARBA00022946"/>
    </source>
</evidence>
<accession>A0A8K0GSD4</accession>
<dbReference type="InterPro" id="IPR058922">
    <property type="entry name" value="WHD_DRP"/>
</dbReference>
<keyword evidence="12" id="KW-1133">Transmembrane helix</keyword>
<dbReference type="FunFam" id="3.50.50.60:FF:000101">
    <property type="entry name" value="lycopene epsilon cyclase, chloroplastic"/>
    <property type="match status" value="1"/>
</dbReference>
<feature type="transmembrane region" description="Helical" evidence="12">
    <location>
        <begin position="449"/>
        <end position="470"/>
    </location>
</feature>
<evidence type="ECO:0000313" key="14">
    <source>
        <dbReference type="EMBL" id="KAF3439632.1"/>
    </source>
</evidence>
<comment type="similarity">
    <text evidence="3">Belongs to the lycopene cyclase family.</text>
</comment>
<reference evidence="14" key="1">
    <citation type="submission" date="2020-03" db="EMBL/GenBank/DDBJ databases">
        <title>A high-quality chromosome-level genome assembly of a woody plant with both climbing and erect habits, Rhamnella rubrinervis.</title>
        <authorList>
            <person name="Lu Z."/>
            <person name="Yang Y."/>
            <person name="Zhu X."/>
            <person name="Sun Y."/>
        </authorList>
    </citation>
    <scope>NUCLEOTIDE SEQUENCE</scope>
    <source>
        <strain evidence="14">BYM</strain>
        <tissue evidence="14">Leaf</tissue>
    </source>
</reference>
<evidence type="ECO:0000256" key="1">
    <source>
        <dbReference type="ARBA" id="ARBA00004474"/>
    </source>
</evidence>
<dbReference type="InterPro" id="IPR003591">
    <property type="entry name" value="Leu-rich_rpt_typical-subtyp"/>
</dbReference>